<evidence type="ECO:0000256" key="1">
    <source>
        <dbReference type="SAM" id="SignalP"/>
    </source>
</evidence>
<keyword evidence="1" id="KW-0732">Signal</keyword>
<dbReference type="Pfam" id="PF20569">
    <property type="entry name" value="DUF6778"/>
    <property type="match status" value="1"/>
</dbReference>
<evidence type="ECO:0008006" key="4">
    <source>
        <dbReference type="Google" id="ProtNLM"/>
    </source>
</evidence>
<dbReference type="OrthoDB" id="7836640at2"/>
<keyword evidence="3" id="KW-1185">Reference proteome</keyword>
<gene>
    <name evidence="2" type="ORF">SAMN05216227_100758</name>
</gene>
<dbReference type="EMBL" id="FOCO01000007">
    <property type="protein sequence ID" value="SEN08301.1"/>
    <property type="molecule type" value="Genomic_DNA"/>
</dbReference>
<sequence>MKATRIIIALGLAFGLSACGTSDLASRNVSMNTTDLAAANVEGAKRLYLAAQYDVREIRIEVPRDLKVSEANMFYPSADIVWRGEPRGDRYQQVHSIFTDAFGMATAKMKDGPPVMIVATVTRFHGVTEKTRYTVGGVFNMKFDLSVINAETGEVIEATRPVEVNAAAAGGSAAIAEEQAGRTQRVVVIEALRQGVRQEVSRKYEESATSRGAIDPTTLAAIR</sequence>
<accession>A0A1H8DLT7</accession>
<reference evidence="2 3" key="1">
    <citation type="submission" date="2016-10" db="EMBL/GenBank/DDBJ databases">
        <authorList>
            <person name="de Groot N.N."/>
        </authorList>
    </citation>
    <scope>NUCLEOTIDE SEQUENCE [LARGE SCALE GENOMIC DNA]</scope>
    <source>
        <strain evidence="2 3">CGMCC 1.10836</strain>
    </source>
</reference>
<proteinExistence type="predicted"/>
<dbReference type="InterPro" id="IPR046705">
    <property type="entry name" value="DUF6778"/>
</dbReference>
<evidence type="ECO:0000313" key="3">
    <source>
        <dbReference type="Proteomes" id="UP000183002"/>
    </source>
</evidence>
<organism evidence="2 3">
    <name type="scientific">Pseudorhodobacter antarcticus</name>
    <dbReference type="NCBI Taxonomy" id="1077947"/>
    <lineage>
        <taxon>Bacteria</taxon>
        <taxon>Pseudomonadati</taxon>
        <taxon>Pseudomonadota</taxon>
        <taxon>Alphaproteobacteria</taxon>
        <taxon>Rhodobacterales</taxon>
        <taxon>Paracoccaceae</taxon>
        <taxon>Pseudorhodobacter</taxon>
    </lineage>
</organism>
<dbReference type="STRING" id="1077947.SAMN05216227_100758"/>
<name>A0A1H8DLT7_9RHOB</name>
<feature type="chain" id="PRO_5010253036" description="Lipoprotein" evidence="1">
    <location>
        <begin position="19"/>
        <end position="223"/>
    </location>
</feature>
<dbReference type="RefSeq" id="WP_050519061.1">
    <property type="nucleotide sequence ID" value="NZ_FOCO01000007.1"/>
</dbReference>
<dbReference type="Proteomes" id="UP000183002">
    <property type="component" value="Unassembled WGS sequence"/>
</dbReference>
<dbReference type="PROSITE" id="PS51257">
    <property type="entry name" value="PROKAR_LIPOPROTEIN"/>
    <property type="match status" value="1"/>
</dbReference>
<protein>
    <recommendedName>
        <fullName evidence="4">Lipoprotein</fullName>
    </recommendedName>
</protein>
<evidence type="ECO:0000313" key="2">
    <source>
        <dbReference type="EMBL" id="SEN08301.1"/>
    </source>
</evidence>
<feature type="signal peptide" evidence="1">
    <location>
        <begin position="1"/>
        <end position="18"/>
    </location>
</feature>
<dbReference type="AlphaFoldDB" id="A0A1H8DLT7"/>